<evidence type="ECO:0000313" key="8">
    <source>
        <dbReference type="Ensembl" id="ENSXMAP00000032882.1"/>
    </source>
</evidence>
<comment type="similarity">
    <text evidence="2">Belongs to the jagunal family.</text>
</comment>
<evidence type="ECO:0000256" key="1">
    <source>
        <dbReference type="ARBA" id="ARBA00004477"/>
    </source>
</evidence>
<comment type="subcellular location">
    <subcellularLocation>
        <location evidence="1">Endoplasmic reticulum membrane</location>
        <topology evidence="1">Multi-pass membrane protein</topology>
    </subcellularLocation>
</comment>
<dbReference type="Ensembl" id="ENSXMAT00000028788.1">
    <property type="protein sequence ID" value="ENSXMAP00000032882.1"/>
    <property type="gene ID" value="ENSXMAG00000009941.2"/>
</dbReference>
<reference evidence="9" key="2">
    <citation type="journal article" date="2013" name="Nat. Genet.">
        <title>The genome of the platyfish, Xiphophorus maculatus, provides insights into evolutionary adaptation and several complex traits.</title>
        <authorList>
            <person name="Schartl M."/>
            <person name="Walter R.B."/>
            <person name="Shen Y."/>
            <person name="Garcia T."/>
            <person name="Catchen J."/>
            <person name="Amores A."/>
            <person name="Braasch I."/>
            <person name="Chalopin D."/>
            <person name="Volff J.N."/>
            <person name="Lesch K.P."/>
            <person name="Bisazza A."/>
            <person name="Minx P."/>
            <person name="Hillier L."/>
            <person name="Wilson R.K."/>
            <person name="Fuerstenberg S."/>
            <person name="Boore J."/>
            <person name="Searle S."/>
            <person name="Postlethwait J.H."/>
            <person name="Warren W.C."/>
        </authorList>
    </citation>
    <scope>NUCLEOTIDE SEQUENCE [LARGE SCALE GENOMIC DNA]</scope>
    <source>
        <strain evidence="9">JP 163 A</strain>
    </source>
</reference>
<dbReference type="InterPro" id="IPR009787">
    <property type="entry name" value="Jagunal"/>
</dbReference>
<sequence length="230" mass="24917">MASRAGPRASGTDGSDFQHRERVASHYQMSVALKSEIRKLNIVHVLIWVLMAAQVRANIRGCLISQQAESHCVLMCPGDCKPAESGVSQGSRLSVSVGVPLPSEHSPHRLQLPGVAAQQHQLPGGLHDQRRALLRGAAHLRRHGDVPRGSAAVPARQGVPLHLRLLGRVRDVPRHRHCRAGARLADLLQQAAAGPVVHRHTGQEEEMTSALLAEDTLRCSCSASFSIFIF</sequence>
<dbReference type="AlphaFoldDB" id="A0A3B5QQB3"/>
<keyword evidence="6" id="KW-0472">Membrane</keyword>
<name>A0A3B5QQB3_XIPMA</name>
<dbReference type="GO" id="GO:0038158">
    <property type="term" value="P:granulocyte colony-stimulating factor signaling pathway"/>
    <property type="evidence" value="ECO:0007669"/>
    <property type="project" value="TreeGrafter"/>
</dbReference>
<evidence type="ECO:0000256" key="5">
    <source>
        <dbReference type="ARBA" id="ARBA00022989"/>
    </source>
</evidence>
<reference evidence="8" key="3">
    <citation type="submission" date="2025-08" db="UniProtKB">
        <authorList>
            <consortium name="Ensembl"/>
        </authorList>
    </citation>
    <scope>IDENTIFICATION</scope>
    <source>
        <strain evidence="8">JP 163 A</strain>
    </source>
</reference>
<feature type="region of interest" description="Disordered" evidence="7">
    <location>
        <begin position="1"/>
        <end position="20"/>
    </location>
</feature>
<dbReference type="Pfam" id="PF07086">
    <property type="entry name" value="Jagunal"/>
    <property type="match status" value="1"/>
</dbReference>
<proteinExistence type="inferred from homology"/>
<dbReference type="GeneTree" id="ENSGT00390000005596"/>
<dbReference type="PANTHER" id="PTHR20955">
    <property type="entry name" value="PROTEIN JAGUNAL HOMOLOG 1"/>
    <property type="match status" value="1"/>
</dbReference>
<dbReference type="GO" id="GO:0007029">
    <property type="term" value="P:endoplasmic reticulum organization"/>
    <property type="evidence" value="ECO:0007669"/>
    <property type="project" value="InterPro"/>
</dbReference>
<keyword evidence="9" id="KW-1185">Reference proteome</keyword>
<evidence type="ECO:0000313" key="9">
    <source>
        <dbReference type="Proteomes" id="UP000002852"/>
    </source>
</evidence>
<evidence type="ECO:0000256" key="3">
    <source>
        <dbReference type="ARBA" id="ARBA00022692"/>
    </source>
</evidence>
<dbReference type="PANTHER" id="PTHR20955:SF2">
    <property type="entry name" value="PROTEIN JAGUNAL HOMOLOG 1-B"/>
    <property type="match status" value="1"/>
</dbReference>
<reference evidence="9" key="1">
    <citation type="submission" date="2012-01" db="EMBL/GenBank/DDBJ databases">
        <authorList>
            <person name="Walter R."/>
            <person name="Schartl M."/>
            <person name="Warren W."/>
        </authorList>
    </citation>
    <scope>NUCLEOTIDE SEQUENCE [LARGE SCALE GENOMIC DNA]</scope>
    <source>
        <strain evidence="9">JP 163 A</strain>
    </source>
</reference>
<dbReference type="InParanoid" id="A0A3B5QQB3"/>
<accession>A0A3B5QQB3</accession>
<keyword evidence="3" id="KW-0812">Transmembrane</keyword>
<dbReference type="GO" id="GO:0005789">
    <property type="term" value="C:endoplasmic reticulum membrane"/>
    <property type="evidence" value="ECO:0007669"/>
    <property type="project" value="UniProtKB-SubCell"/>
</dbReference>
<evidence type="ECO:0000256" key="4">
    <source>
        <dbReference type="ARBA" id="ARBA00022824"/>
    </source>
</evidence>
<evidence type="ECO:0000256" key="7">
    <source>
        <dbReference type="SAM" id="MobiDB-lite"/>
    </source>
</evidence>
<keyword evidence="4" id="KW-0256">Endoplasmic reticulum</keyword>
<dbReference type="GO" id="GO:0016192">
    <property type="term" value="P:vesicle-mediated transport"/>
    <property type="evidence" value="ECO:0007669"/>
    <property type="project" value="TreeGrafter"/>
</dbReference>
<reference evidence="8" key="4">
    <citation type="submission" date="2025-09" db="UniProtKB">
        <authorList>
            <consortium name="Ensembl"/>
        </authorList>
    </citation>
    <scope>IDENTIFICATION</scope>
    <source>
        <strain evidence="8">JP 163 A</strain>
    </source>
</reference>
<protein>
    <submittedName>
        <fullName evidence="8">Jagunal homolog 1b</fullName>
    </submittedName>
</protein>
<organism evidence="8 9">
    <name type="scientific">Xiphophorus maculatus</name>
    <name type="common">Southern platyfish</name>
    <name type="synonym">Platypoecilus maculatus</name>
    <dbReference type="NCBI Taxonomy" id="8083"/>
    <lineage>
        <taxon>Eukaryota</taxon>
        <taxon>Metazoa</taxon>
        <taxon>Chordata</taxon>
        <taxon>Craniata</taxon>
        <taxon>Vertebrata</taxon>
        <taxon>Euteleostomi</taxon>
        <taxon>Actinopterygii</taxon>
        <taxon>Neopterygii</taxon>
        <taxon>Teleostei</taxon>
        <taxon>Neoteleostei</taxon>
        <taxon>Acanthomorphata</taxon>
        <taxon>Ovalentaria</taxon>
        <taxon>Atherinomorphae</taxon>
        <taxon>Cyprinodontiformes</taxon>
        <taxon>Poeciliidae</taxon>
        <taxon>Poeciliinae</taxon>
        <taxon>Xiphophorus</taxon>
    </lineage>
</organism>
<evidence type="ECO:0000256" key="6">
    <source>
        <dbReference type="ARBA" id="ARBA00023136"/>
    </source>
</evidence>
<dbReference type="Proteomes" id="UP000002852">
    <property type="component" value="Unassembled WGS sequence"/>
</dbReference>
<evidence type="ECO:0000256" key="2">
    <source>
        <dbReference type="ARBA" id="ARBA00008462"/>
    </source>
</evidence>
<keyword evidence="5" id="KW-1133">Transmembrane helix</keyword>
<dbReference type="OMA" id="FNHRERV"/>